<dbReference type="CDD" id="cd17872">
    <property type="entry name" value="GPN3"/>
    <property type="match status" value="1"/>
</dbReference>
<dbReference type="EMBL" id="CABVLU010000001">
    <property type="protein sequence ID" value="VVT44032.1"/>
    <property type="molecule type" value="Genomic_DNA"/>
</dbReference>
<proteinExistence type="inferred from homology"/>
<evidence type="ECO:0000256" key="7">
    <source>
        <dbReference type="SAM" id="MobiDB-lite"/>
    </source>
</evidence>
<gene>
    <name evidence="8" type="ORF">SAPINGB_P000268</name>
</gene>
<dbReference type="InterPro" id="IPR030228">
    <property type="entry name" value="Gpn3"/>
</dbReference>
<dbReference type="AlphaFoldDB" id="A0A5E8B337"/>
<feature type="region of interest" description="Disordered" evidence="7">
    <location>
        <begin position="182"/>
        <end position="202"/>
    </location>
</feature>
<evidence type="ECO:0000256" key="5">
    <source>
        <dbReference type="ARBA" id="ARBA00023134"/>
    </source>
</evidence>
<dbReference type="Gene3D" id="3.40.50.300">
    <property type="entry name" value="P-loop containing nucleotide triphosphate hydrolases"/>
    <property type="match status" value="1"/>
</dbReference>
<dbReference type="SUPFAM" id="SSF52540">
    <property type="entry name" value="P-loop containing nucleoside triphosphate hydrolases"/>
    <property type="match status" value="1"/>
</dbReference>
<dbReference type="FunFam" id="3.40.50.300:FF:000552">
    <property type="entry name" value="GPN-loop GTPase 3"/>
    <property type="match status" value="1"/>
</dbReference>
<dbReference type="GO" id="GO:0005525">
    <property type="term" value="F:GTP binding"/>
    <property type="evidence" value="ECO:0007669"/>
    <property type="project" value="UniProtKB-KW"/>
</dbReference>
<evidence type="ECO:0000256" key="6">
    <source>
        <dbReference type="RuleBase" id="RU365059"/>
    </source>
</evidence>
<evidence type="ECO:0000313" key="8">
    <source>
        <dbReference type="EMBL" id="VVT44032.1"/>
    </source>
</evidence>
<dbReference type="GO" id="GO:0003924">
    <property type="term" value="F:GTPase activity"/>
    <property type="evidence" value="ECO:0007669"/>
    <property type="project" value="TreeGrafter"/>
</dbReference>
<evidence type="ECO:0000256" key="3">
    <source>
        <dbReference type="ARBA" id="ARBA00022741"/>
    </source>
</evidence>
<dbReference type="PANTHER" id="PTHR21231">
    <property type="entry name" value="XPA-BINDING PROTEIN 1-RELATED"/>
    <property type="match status" value="1"/>
</dbReference>
<name>A0A5E8B337_9ASCO</name>
<dbReference type="InterPro" id="IPR004130">
    <property type="entry name" value="Gpn"/>
</dbReference>
<dbReference type="InterPro" id="IPR027417">
    <property type="entry name" value="P-loop_NTPase"/>
</dbReference>
<protein>
    <recommendedName>
        <fullName evidence="2 6">GPN-loop GTPase 3</fullName>
    </recommendedName>
</protein>
<dbReference type="PANTHER" id="PTHR21231:SF7">
    <property type="entry name" value="GPN-LOOP GTPASE 3"/>
    <property type="match status" value="1"/>
</dbReference>
<feature type="region of interest" description="Disordered" evidence="7">
    <location>
        <begin position="214"/>
        <end position="239"/>
    </location>
</feature>
<dbReference type="RefSeq" id="XP_031850883.1">
    <property type="nucleotide sequence ID" value="XM_031994992.1"/>
</dbReference>
<dbReference type="Pfam" id="PF03029">
    <property type="entry name" value="ATP_bind_1"/>
    <property type="match status" value="2"/>
</dbReference>
<evidence type="ECO:0000256" key="4">
    <source>
        <dbReference type="ARBA" id="ARBA00022801"/>
    </source>
</evidence>
<comment type="similarity">
    <text evidence="1 6">Belongs to the GPN-loop GTPase family.</text>
</comment>
<keyword evidence="3 6" id="KW-0547">Nucleotide-binding</keyword>
<sequence length="334" mass="36994">MSRVGVLVLGPAGAGKSTFCNSLISHMQSVGRRSHLVNLDPAAEPSQYEFTVDIRDLISLADVMEELEYGPNGGLVYCFEFLLQNLDWLDDEIGDYDDEYLIFDCPGQIELYTHIPVLPTIVRHLQQQLNMSLCVVYLLEAPFVTDRAKFFSGALSAMSAMMMLETPHINVLSKMDLITDPPSTKIAHKPSSKSSSIDEETRRNTLANRQLLIDPETADQQEPNPEGPAAIVPPSVGGTGTVSKRDLKRFLNPDPLLLADEADAAMNHNPKFHALNTSIAQLIDDFGMVQFLPLNARSPDSIATILSYIDDVTQWAEGQEPKEPTEIDDYEDDE</sequence>
<accession>A0A5E8B337</accession>
<dbReference type="OrthoDB" id="5839at2759"/>
<comment type="subunit">
    <text evidence="6">Binds to RNA polymerase II (RNAPII).</text>
</comment>
<evidence type="ECO:0000256" key="1">
    <source>
        <dbReference type="ARBA" id="ARBA00005290"/>
    </source>
</evidence>
<evidence type="ECO:0000256" key="2">
    <source>
        <dbReference type="ARBA" id="ARBA00014587"/>
    </source>
</evidence>
<keyword evidence="9" id="KW-1185">Reference proteome</keyword>
<organism evidence="8 9">
    <name type="scientific">Magnusiomyces paraingens</name>
    <dbReference type="NCBI Taxonomy" id="2606893"/>
    <lineage>
        <taxon>Eukaryota</taxon>
        <taxon>Fungi</taxon>
        <taxon>Dikarya</taxon>
        <taxon>Ascomycota</taxon>
        <taxon>Saccharomycotina</taxon>
        <taxon>Dipodascomycetes</taxon>
        <taxon>Dipodascales</taxon>
        <taxon>Dipodascaceae</taxon>
        <taxon>Magnusiomyces</taxon>
    </lineage>
</organism>
<keyword evidence="5 6" id="KW-0342">GTP-binding</keyword>
<dbReference type="Proteomes" id="UP000398389">
    <property type="component" value="Unassembled WGS sequence"/>
</dbReference>
<keyword evidence="4 6" id="KW-0378">Hydrolase</keyword>
<dbReference type="GeneID" id="43579092"/>
<evidence type="ECO:0000313" key="9">
    <source>
        <dbReference type="Proteomes" id="UP000398389"/>
    </source>
</evidence>
<reference evidence="8 9" key="1">
    <citation type="submission" date="2019-09" db="EMBL/GenBank/DDBJ databases">
        <authorList>
            <person name="Brejova B."/>
        </authorList>
    </citation>
    <scope>NUCLEOTIDE SEQUENCE [LARGE SCALE GENOMIC DNA]</scope>
</reference>
<comment type="function">
    <text evidence="6">Small GTPase required for proper nuclear import of RNA polymerase II and III (RNAPII and RNAPIII). May act at an RNAP assembly step prior to nuclear import.</text>
</comment>